<evidence type="ECO:0000313" key="2">
    <source>
        <dbReference type="EMBL" id="ERT03576.1"/>
    </source>
</evidence>
<protein>
    <recommendedName>
        <fullName evidence="4">Cadherin-like domain-containing protein</fullName>
    </recommendedName>
</protein>
<gene>
    <name evidence="2" type="ORF">M595_6486</name>
</gene>
<sequence>MIGIISGYSSSVSLTDDIFTYVNSENSEPTPPEEEPVNQIPTANNDTDSTDENTAININVLSNDSDSDGDSLNVSMVDGTNTKGEVSINNDGTISYNPNGQFDALEANETATDSFSYTINDGQG</sequence>
<dbReference type="NCBIfam" id="TIGR01965">
    <property type="entry name" value="VCBS_repeat"/>
    <property type="match status" value="1"/>
</dbReference>
<feature type="region of interest" description="Disordered" evidence="1">
    <location>
        <begin position="22"/>
        <end position="52"/>
    </location>
</feature>
<feature type="compositionally biased region" description="Polar residues" evidence="1">
    <location>
        <begin position="39"/>
        <end position="52"/>
    </location>
</feature>
<reference evidence="2 3" key="1">
    <citation type="journal article" date="2013" name="Front. Microbiol.">
        <title>Comparative genomic analyses of the cyanobacterium, Lyngbya aestuarii BL J, a powerful hydrogen producer.</title>
        <authorList>
            <person name="Kothari A."/>
            <person name="Vaughn M."/>
            <person name="Garcia-Pichel F."/>
        </authorList>
    </citation>
    <scope>NUCLEOTIDE SEQUENCE [LARGE SCALE GENOMIC DNA]</scope>
    <source>
        <strain evidence="2 3">BL J</strain>
    </source>
</reference>
<dbReference type="Proteomes" id="UP000017127">
    <property type="component" value="Unassembled WGS sequence"/>
</dbReference>
<comment type="caution">
    <text evidence="2">The sequence shown here is derived from an EMBL/GenBank/DDBJ whole genome shotgun (WGS) entry which is preliminary data.</text>
</comment>
<dbReference type="Gene3D" id="2.60.40.2810">
    <property type="match status" value="1"/>
</dbReference>
<evidence type="ECO:0000313" key="3">
    <source>
        <dbReference type="Proteomes" id="UP000017127"/>
    </source>
</evidence>
<evidence type="ECO:0008006" key="4">
    <source>
        <dbReference type="Google" id="ProtNLM"/>
    </source>
</evidence>
<keyword evidence="3" id="KW-1185">Reference proteome</keyword>
<accession>U7Q9Y2</accession>
<dbReference type="AlphaFoldDB" id="U7Q9Y2"/>
<proteinExistence type="predicted"/>
<dbReference type="Pfam" id="PF17963">
    <property type="entry name" value="Big_9"/>
    <property type="match status" value="1"/>
</dbReference>
<dbReference type="InterPro" id="IPR010221">
    <property type="entry name" value="VCBS_dom"/>
</dbReference>
<organism evidence="2 3">
    <name type="scientific">Lyngbya aestuarii BL J</name>
    <dbReference type="NCBI Taxonomy" id="1348334"/>
    <lineage>
        <taxon>Bacteria</taxon>
        <taxon>Bacillati</taxon>
        <taxon>Cyanobacteriota</taxon>
        <taxon>Cyanophyceae</taxon>
        <taxon>Oscillatoriophycideae</taxon>
        <taxon>Oscillatoriales</taxon>
        <taxon>Microcoleaceae</taxon>
        <taxon>Lyngbya</taxon>
    </lineage>
</organism>
<feature type="non-terminal residue" evidence="2">
    <location>
        <position position="124"/>
    </location>
</feature>
<dbReference type="EMBL" id="AUZM01000355">
    <property type="protein sequence ID" value="ERT03576.1"/>
    <property type="molecule type" value="Genomic_DNA"/>
</dbReference>
<evidence type="ECO:0000256" key="1">
    <source>
        <dbReference type="SAM" id="MobiDB-lite"/>
    </source>
</evidence>
<name>U7Q9Y2_9CYAN</name>